<feature type="compositionally biased region" description="Acidic residues" evidence="1">
    <location>
        <begin position="384"/>
        <end position="393"/>
    </location>
</feature>
<feature type="compositionally biased region" description="Polar residues" evidence="1">
    <location>
        <begin position="124"/>
        <end position="134"/>
    </location>
</feature>
<evidence type="ECO:0000256" key="1">
    <source>
        <dbReference type="SAM" id="MobiDB-lite"/>
    </source>
</evidence>
<dbReference type="Proteomes" id="UP000000759">
    <property type="component" value="Chromosome 9"/>
</dbReference>
<feature type="compositionally biased region" description="Basic and acidic residues" evidence="1">
    <location>
        <begin position="486"/>
        <end position="498"/>
    </location>
</feature>
<reference evidence="2 3" key="1">
    <citation type="journal article" date="2008" name="Nature">
        <title>The Phaeodactylum genome reveals the evolutionary history of diatom genomes.</title>
        <authorList>
            <person name="Bowler C."/>
            <person name="Allen A.E."/>
            <person name="Badger J.H."/>
            <person name="Grimwood J."/>
            <person name="Jabbari K."/>
            <person name="Kuo A."/>
            <person name="Maheswari U."/>
            <person name="Martens C."/>
            <person name="Maumus F."/>
            <person name="Otillar R.P."/>
            <person name="Rayko E."/>
            <person name="Salamov A."/>
            <person name="Vandepoele K."/>
            <person name="Beszteri B."/>
            <person name="Gruber A."/>
            <person name="Heijde M."/>
            <person name="Katinka M."/>
            <person name="Mock T."/>
            <person name="Valentin K."/>
            <person name="Verret F."/>
            <person name="Berges J.A."/>
            <person name="Brownlee C."/>
            <person name="Cadoret J.P."/>
            <person name="Chiovitti A."/>
            <person name="Choi C.J."/>
            <person name="Coesel S."/>
            <person name="De Martino A."/>
            <person name="Detter J.C."/>
            <person name="Durkin C."/>
            <person name="Falciatore A."/>
            <person name="Fournet J."/>
            <person name="Haruta M."/>
            <person name="Huysman M.J."/>
            <person name="Jenkins B.D."/>
            <person name="Jiroutova K."/>
            <person name="Jorgensen R.E."/>
            <person name="Joubert Y."/>
            <person name="Kaplan A."/>
            <person name="Kroger N."/>
            <person name="Kroth P.G."/>
            <person name="La Roche J."/>
            <person name="Lindquist E."/>
            <person name="Lommer M."/>
            <person name="Martin-Jezequel V."/>
            <person name="Lopez P.J."/>
            <person name="Lucas S."/>
            <person name="Mangogna M."/>
            <person name="McGinnis K."/>
            <person name="Medlin L.K."/>
            <person name="Montsant A."/>
            <person name="Oudot-Le Secq M.P."/>
            <person name="Napoli C."/>
            <person name="Obornik M."/>
            <person name="Parker M.S."/>
            <person name="Petit J.L."/>
            <person name="Porcel B.M."/>
            <person name="Poulsen N."/>
            <person name="Robison M."/>
            <person name="Rychlewski L."/>
            <person name="Rynearson T.A."/>
            <person name="Schmutz J."/>
            <person name="Shapiro H."/>
            <person name="Siaut M."/>
            <person name="Stanley M."/>
            <person name="Sussman M.R."/>
            <person name="Taylor A.R."/>
            <person name="Vardi A."/>
            <person name="von Dassow P."/>
            <person name="Vyverman W."/>
            <person name="Willis A."/>
            <person name="Wyrwicz L.S."/>
            <person name="Rokhsar D.S."/>
            <person name="Weissenbach J."/>
            <person name="Armbrust E.V."/>
            <person name="Green B.R."/>
            <person name="Van de Peer Y."/>
            <person name="Grigoriev I.V."/>
        </authorList>
    </citation>
    <scope>NUCLEOTIDE SEQUENCE [LARGE SCALE GENOMIC DNA]</scope>
    <source>
        <strain evidence="2 3">CCAP 1055/1</strain>
    </source>
</reference>
<feature type="compositionally biased region" description="Basic and acidic residues" evidence="1">
    <location>
        <begin position="341"/>
        <end position="357"/>
    </location>
</feature>
<accession>B7G0S6</accession>
<name>B7G0S6_PHATC</name>
<keyword evidence="3" id="KW-1185">Reference proteome</keyword>
<evidence type="ECO:0000313" key="2">
    <source>
        <dbReference type="EMBL" id="EEC47941.1"/>
    </source>
</evidence>
<dbReference type="RefSeq" id="XP_002180533.1">
    <property type="nucleotide sequence ID" value="XM_002180497.1"/>
</dbReference>
<dbReference type="AlphaFoldDB" id="B7G0S6"/>
<dbReference type="KEGG" id="pti:PHATRDRAFT_46308"/>
<dbReference type="InParanoid" id="B7G0S6"/>
<proteinExistence type="predicted"/>
<dbReference type="EMBL" id="CM000612">
    <property type="protein sequence ID" value="EEC47941.1"/>
    <property type="molecule type" value="Genomic_DNA"/>
</dbReference>
<reference evidence="3" key="2">
    <citation type="submission" date="2008-08" db="EMBL/GenBank/DDBJ databases">
        <authorList>
            <consortium name="Diatom Consortium"/>
            <person name="Grigoriev I."/>
            <person name="Grimwood J."/>
            <person name="Kuo A."/>
            <person name="Otillar R.P."/>
            <person name="Salamov A."/>
            <person name="Detter J.C."/>
            <person name="Lindquist E."/>
            <person name="Shapiro H."/>
            <person name="Lucas S."/>
            <person name="Glavina del Rio T."/>
            <person name="Pitluck S."/>
            <person name="Rokhsar D."/>
            <person name="Bowler C."/>
        </authorList>
    </citation>
    <scope>GENOME REANNOTATION</scope>
    <source>
        <strain evidence="3">CCAP 1055/1</strain>
    </source>
</reference>
<protein>
    <submittedName>
        <fullName evidence="2">Uncharacterized protein</fullName>
    </submittedName>
</protein>
<feature type="region of interest" description="Disordered" evidence="1">
    <location>
        <begin position="341"/>
        <end position="555"/>
    </location>
</feature>
<feature type="region of interest" description="Disordered" evidence="1">
    <location>
        <begin position="1"/>
        <end position="65"/>
    </location>
</feature>
<feature type="compositionally biased region" description="Low complexity" evidence="1">
    <location>
        <begin position="442"/>
        <end position="453"/>
    </location>
</feature>
<feature type="region of interest" description="Disordered" evidence="1">
    <location>
        <begin position="124"/>
        <end position="150"/>
    </location>
</feature>
<gene>
    <name evidence="2" type="ORF">PHATRDRAFT_46308</name>
</gene>
<feature type="compositionally biased region" description="Polar residues" evidence="1">
    <location>
        <begin position="1"/>
        <end position="21"/>
    </location>
</feature>
<dbReference type="GeneID" id="7201498"/>
<feature type="compositionally biased region" description="Low complexity" evidence="1">
    <location>
        <begin position="473"/>
        <end position="485"/>
    </location>
</feature>
<feature type="compositionally biased region" description="Polar residues" evidence="1">
    <location>
        <begin position="35"/>
        <end position="44"/>
    </location>
</feature>
<evidence type="ECO:0000313" key="3">
    <source>
        <dbReference type="Proteomes" id="UP000000759"/>
    </source>
</evidence>
<feature type="compositionally biased region" description="Basic and acidic residues" evidence="1">
    <location>
        <begin position="411"/>
        <end position="425"/>
    </location>
</feature>
<sequence length="616" mass="69435">MTSTKQISSRCPRFTTNTPPNQDERAVDLGHATNEESLSQQRATLSKPAIRKAESPEAFPNNFPPMEPSHCAKLYVPSKEFDSSILTHFSDVSVHGRSINVVPEDFPSLSRVKSPDSNIEFVNNGRPTSLSTKAQSKEMQSRTDSTIRSSSNKNISLKLAPEKRYALQEAGRSLDAFGDRSRDNSGTSSATFIRTNRRIARNESNISPPHRSLDGGEFEIEVYHRPAMKRLEEHNEDVANFQRCSDRIVQDSHSQTNAMKLLIPACPKTWQSASSPSDRLLRHDDAASLGGHDCFAVLGQGREIMDRALELSLNDSVGLSGHTEDDPSQFNEGEPMDRLSEIDQDKRRFGLNRDRSQQDASSRTSHTAGTMASRSHVSVHQMDADSDTEDQDDLSPRSGRVSRGRWLPQHTRWEERKDEEPETSDHIPQIATRDIDWRPRSIDSPSFISSSYHSRAKGSSNGKCPLEQTHAQRTNNHSRNTNSSRTDGRPSRYIEFQKEIGWSSHSRSSSRHSKKDDAPRKPRHATSRSPTKDIEWAPRNVDIPPSESRSSRRTRCFSPIDRREINWLPKGISLVTPISDREKKLRMSCGGDFSPIKPARHWQQITKEQATLESSN</sequence>
<feature type="compositionally biased region" description="Polar residues" evidence="1">
    <location>
        <begin position="358"/>
        <end position="378"/>
    </location>
</feature>
<dbReference type="HOGENOM" id="CLU_437132_0_0_1"/>
<dbReference type="PaxDb" id="2850-Phatr46308"/>
<organism evidence="2 3">
    <name type="scientific">Phaeodactylum tricornutum (strain CCAP 1055/1)</name>
    <dbReference type="NCBI Taxonomy" id="556484"/>
    <lineage>
        <taxon>Eukaryota</taxon>
        <taxon>Sar</taxon>
        <taxon>Stramenopiles</taxon>
        <taxon>Ochrophyta</taxon>
        <taxon>Bacillariophyta</taxon>
        <taxon>Bacillariophyceae</taxon>
        <taxon>Bacillariophycidae</taxon>
        <taxon>Naviculales</taxon>
        <taxon>Phaeodactylaceae</taxon>
        <taxon>Phaeodactylum</taxon>
    </lineage>
</organism>